<name>A0A6B9G5Y5_PANCY</name>
<evidence type="ECO:0000313" key="2">
    <source>
        <dbReference type="EMBL" id="QGY32478.1"/>
    </source>
</evidence>
<reference evidence="2 3" key="1">
    <citation type="submission" date="2017-11" db="EMBL/GenBank/DDBJ databases">
        <title>Genome sequence of Pantoea cypripedii NE1.</title>
        <authorList>
            <person name="Nascimento F.X."/>
        </authorList>
    </citation>
    <scope>NUCLEOTIDE SEQUENCE [LARGE SCALE GENOMIC DNA]</scope>
    <source>
        <strain evidence="2 3">NE1</strain>
        <plasmid evidence="3">pne1b</plasmid>
    </source>
</reference>
<evidence type="ECO:0000313" key="3">
    <source>
        <dbReference type="Proteomes" id="UP000502005"/>
    </source>
</evidence>
<dbReference type="Proteomes" id="UP000502005">
    <property type="component" value="Plasmid pNE1B"/>
</dbReference>
<keyword evidence="1" id="KW-1133">Transmembrane helix</keyword>
<dbReference type="AlphaFoldDB" id="A0A6B9G5Y5"/>
<accession>A0A6B9G5Y5</accession>
<geneLocation type="plasmid" evidence="3">
    <name>pne1b</name>
</geneLocation>
<keyword evidence="1" id="KW-0812">Transmembrane</keyword>
<evidence type="ECO:0000256" key="1">
    <source>
        <dbReference type="SAM" id="Phobius"/>
    </source>
</evidence>
<keyword evidence="2" id="KW-0614">Plasmid</keyword>
<feature type="transmembrane region" description="Helical" evidence="1">
    <location>
        <begin position="29"/>
        <end position="51"/>
    </location>
</feature>
<organism evidence="2 3">
    <name type="scientific">Pantoea cypripedii</name>
    <name type="common">Pectobacterium cypripedii</name>
    <name type="synonym">Erwinia cypripedii</name>
    <dbReference type="NCBI Taxonomy" id="55209"/>
    <lineage>
        <taxon>Bacteria</taxon>
        <taxon>Pseudomonadati</taxon>
        <taxon>Pseudomonadota</taxon>
        <taxon>Gammaproteobacteria</taxon>
        <taxon>Enterobacterales</taxon>
        <taxon>Erwiniaceae</taxon>
        <taxon>Pantoea</taxon>
    </lineage>
</organism>
<protein>
    <submittedName>
        <fullName evidence="2">Uncharacterized protein</fullName>
    </submittedName>
</protein>
<keyword evidence="1" id="KW-0472">Membrane</keyword>
<proteinExistence type="predicted"/>
<gene>
    <name evidence="2" type="ORF">CUN67_26260</name>
</gene>
<dbReference type="EMBL" id="CP024770">
    <property type="protein sequence ID" value="QGY32478.1"/>
    <property type="molecule type" value="Genomic_DNA"/>
</dbReference>
<dbReference type="RefSeq" id="WP_208718362.1">
    <property type="nucleotide sequence ID" value="NZ_CP024770.1"/>
</dbReference>
<sequence>MNKDEFSSRDYPIKENIIWLRRESLIQRIGEYILIAIVILGACGLFSKGFLSNGLVQSPDGSVNVEYERFGRVQSNMEMSIRITTPPGEQFTVTIGSGALNTLQIQTLQPQPVQALSDGSDMRLTYSSRNTGGSHTVWLGLQPQQPGRVAISVNADNHQPVHFTQWIYP</sequence>